<dbReference type="InterPro" id="IPR007391">
    <property type="entry name" value="Vancomycin_resist_VanW"/>
</dbReference>
<proteinExistence type="predicted"/>
<evidence type="ECO:0000313" key="2">
    <source>
        <dbReference type="Proteomes" id="UP001207626"/>
    </source>
</evidence>
<gene>
    <name evidence="1" type="ORF">M5X09_03215</name>
</gene>
<dbReference type="RefSeq" id="WP_217896829.1">
    <property type="nucleotide sequence ID" value="NZ_JAMDLV010000020.1"/>
</dbReference>
<dbReference type="Proteomes" id="UP001207626">
    <property type="component" value="Unassembled WGS sequence"/>
</dbReference>
<evidence type="ECO:0000313" key="1">
    <source>
        <dbReference type="EMBL" id="MCY9518686.1"/>
    </source>
</evidence>
<name>A0ABT4DRM1_9BACL</name>
<keyword evidence="2" id="KW-1185">Reference proteome</keyword>
<sequence length="285" mass="32961">MQPVRKTLQPKPRSKLRLVCGRLAFTMLRRWKWFRMRNQLARQRTVTQLPHVIVRHTTPLFRKLRDVDVQLQHNKAHNLSLAVERLDQVTIMPGETFSYWRLIGKPTRRKGYVDGMILFCGRMRIGVGGGLCQLSNLIYWMALHTPLQVVERHRHSYDVFPDSGRTQPFGSGATCSYNDLDLMLFNPTGAPFQLELTLTGDALAGAWRSTNPARYRYEVYERDHAIRQEHWGGYVRHNTLYRKAFNADGDCCADEYVTENHALMMYAPLLEADASAQSCSQEECK</sequence>
<comment type="caution">
    <text evidence="1">The sequence shown here is derived from an EMBL/GenBank/DDBJ whole genome shotgun (WGS) entry which is preliminary data.</text>
</comment>
<dbReference type="PANTHER" id="PTHR35788:SF1">
    <property type="entry name" value="EXPORTED PROTEIN"/>
    <property type="match status" value="1"/>
</dbReference>
<organism evidence="1 2">
    <name type="scientific">Paenibacillus apiarius</name>
    <dbReference type="NCBI Taxonomy" id="46240"/>
    <lineage>
        <taxon>Bacteria</taxon>
        <taxon>Bacillati</taxon>
        <taxon>Bacillota</taxon>
        <taxon>Bacilli</taxon>
        <taxon>Bacillales</taxon>
        <taxon>Paenibacillaceae</taxon>
        <taxon>Paenibacillus</taxon>
    </lineage>
</organism>
<protein>
    <submittedName>
        <fullName evidence="1">VanW family protein</fullName>
    </submittedName>
</protein>
<accession>A0ABT4DRM1</accession>
<reference evidence="1 2" key="1">
    <citation type="submission" date="2022-05" db="EMBL/GenBank/DDBJ databases">
        <title>Genome Sequencing of Bee-Associated Microbes.</title>
        <authorList>
            <person name="Dunlap C."/>
        </authorList>
    </citation>
    <scope>NUCLEOTIDE SEQUENCE [LARGE SCALE GENOMIC DNA]</scope>
    <source>
        <strain evidence="1 2">NRRL NRS-1438</strain>
    </source>
</reference>
<dbReference type="Pfam" id="PF04294">
    <property type="entry name" value="VanW"/>
    <property type="match status" value="1"/>
</dbReference>
<dbReference type="InterPro" id="IPR052913">
    <property type="entry name" value="Glycopeptide_resist_protein"/>
</dbReference>
<dbReference type="EMBL" id="JAMDLW010000002">
    <property type="protein sequence ID" value="MCY9518686.1"/>
    <property type="molecule type" value="Genomic_DNA"/>
</dbReference>
<dbReference type="PANTHER" id="PTHR35788">
    <property type="entry name" value="EXPORTED PROTEIN-RELATED"/>
    <property type="match status" value="1"/>
</dbReference>